<dbReference type="EMBL" id="QFVT01000003">
    <property type="protein sequence ID" value="PYC48196.1"/>
    <property type="molecule type" value="Genomic_DNA"/>
</dbReference>
<accession>A0A2V4NTG6</accession>
<comment type="caution">
    <text evidence="1">The sequence shown here is derived from an EMBL/GenBank/DDBJ whole genome shotgun (WGS) entry which is preliminary data.</text>
</comment>
<evidence type="ECO:0000313" key="1">
    <source>
        <dbReference type="EMBL" id="PYC48196.1"/>
    </source>
</evidence>
<proteinExistence type="predicted"/>
<sequence>MANIYDRFQGTAKRLLAQYATGDVARLVITSVPAANEWELPTVTTESIEVDAFVTGVSEKYADGERVILSDRMAIVAGDVPISAADNVTIDGQGVEVVQIIAVPAAGTAAIKKLIVRG</sequence>
<dbReference type="RefSeq" id="WP_110794931.1">
    <property type="nucleotide sequence ID" value="NZ_KZ826482.1"/>
</dbReference>
<reference evidence="1 2" key="1">
    <citation type="submission" date="2018-05" db="EMBL/GenBank/DDBJ databases">
        <title>Oceanovita maritima gen. nov., sp. nov., a marine bacterium in the family Rhodobacteraceae isolated from surface seawater of Lundu port Xiamen, China.</title>
        <authorList>
            <person name="Hetharua B.H."/>
            <person name="Min D."/>
            <person name="Liao H."/>
            <person name="Tian Y."/>
        </authorList>
    </citation>
    <scope>NUCLEOTIDE SEQUENCE [LARGE SCALE GENOMIC DNA]</scope>
    <source>
        <strain evidence="1 2">FSX-11</strain>
    </source>
</reference>
<dbReference type="AlphaFoldDB" id="A0A2V4NTG6"/>
<protein>
    <submittedName>
        <fullName evidence="1">Uncharacterized protein</fullName>
    </submittedName>
</protein>
<dbReference type="Proteomes" id="UP000248012">
    <property type="component" value="Unassembled WGS sequence"/>
</dbReference>
<name>A0A2V4NTG6_9RHOB</name>
<evidence type="ECO:0000313" key="2">
    <source>
        <dbReference type="Proteomes" id="UP000248012"/>
    </source>
</evidence>
<gene>
    <name evidence="1" type="ORF">DI396_04085</name>
</gene>
<organism evidence="1 2">
    <name type="scientific">Litorivita pollutaquae</name>
    <dbReference type="NCBI Taxonomy" id="2200892"/>
    <lineage>
        <taxon>Bacteria</taxon>
        <taxon>Pseudomonadati</taxon>
        <taxon>Pseudomonadota</taxon>
        <taxon>Alphaproteobacteria</taxon>
        <taxon>Rhodobacterales</taxon>
        <taxon>Paracoccaceae</taxon>
        <taxon>Litorivita</taxon>
    </lineage>
</organism>
<keyword evidence="2" id="KW-1185">Reference proteome</keyword>